<organism evidence="2 3">
    <name type="scientific">Myripristis murdjan</name>
    <name type="common">pinecone soldierfish</name>
    <dbReference type="NCBI Taxonomy" id="586833"/>
    <lineage>
        <taxon>Eukaryota</taxon>
        <taxon>Metazoa</taxon>
        <taxon>Chordata</taxon>
        <taxon>Craniata</taxon>
        <taxon>Vertebrata</taxon>
        <taxon>Euteleostomi</taxon>
        <taxon>Actinopterygii</taxon>
        <taxon>Neopterygii</taxon>
        <taxon>Teleostei</taxon>
        <taxon>Neoteleostei</taxon>
        <taxon>Acanthomorphata</taxon>
        <taxon>Holocentriformes</taxon>
        <taxon>Holocentridae</taxon>
        <taxon>Myripristis</taxon>
    </lineage>
</organism>
<reference evidence="2" key="3">
    <citation type="submission" date="2025-09" db="UniProtKB">
        <authorList>
            <consortium name="Ensembl"/>
        </authorList>
    </citation>
    <scope>IDENTIFICATION</scope>
</reference>
<dbReference type="GeneTree" id="ENSGT00940000177587"/>
<feature type="compositionally biased region" description="Polar residues" evidence="1">
    <location>
        <begin position="35"/>
        <end position="49"/>
    </location>
</feature>
<sequence length="383" mass="42258">MHDELPLTQGYEDPGQNTSDEDQEDLPYDGDIGSSYFNHTADSQGSMSSDGRETIHGSPDAPGLLELTAVGKDNKLTGDLASIESESVKALRSKEEVKPEQYTICNALKTTEDGAPPCRGLGDEVQRPDFNQLLLRHFPQEELLNSGRLIEAETLPEVSLLESMDETLFSRAPRHNSTEIPRNDISTESFCQAYGEKTEKSNSASEIPASLKEGAEEKSDNITSTATDSITSKSKSQTQRVSLVRTRSFSEVKYGQGQVHYPLPDFSKVAPKVKIPKTPSGPTRPTAQSPGTMHRAQSSPGMLEVISRVLEDSVHEEPTPQSNIEEVDTTYPSQPDQQGLSDGERMTTELQDIICQFMQRVTSKTCQNIDKPLLNSQRRQKKN</sequence>
<keyword evidence="3" id="KW-1185">Reference proteome</keyword>
<dbReference type="AlphaFoldDB" id="A0A667WPH0"/>
<dbReference type="Ensembl" id="ENSMMDT00005007579.1">
    <property type="protein sequence ID" value="ENSMMDP00005007380.1"/>
    <property type="gene ID" value="ENSMMDG00005004012.1"/>
</dbReference>
<feature type="compositionally biased region" description="Acidic residues" evidence="1">
    <location>
        <begin position="19"/>
        <end position="28"/>
    </location>
</feature>
<feature type="compositionally biased region" description="Basic and acidic residues" evidence="1">
    <location>
        <begin position="309"/>
        <end position="318"/>
    </location>
</feature>
<feature type="compositionally biased region" description="Polar residues" evidence="1">
    <location>
        <begin position="319"/>
        <end position="340"/>
    </location>
</feature>
<feature type="compositionally biased region" description="Polar residues" evidence="1">
    <location>
        <begin position="221"/>
        <end position="241"/>
    </location>
</feature>
<feature type="compositionally biased region" description="Polar residues" evidence="1">
    <location>
        <begin position="280"/>
        <end position="300"/>
    </location>
</feature>
<proteinExistence type="predicted"/>
<evidence type="ECO:0000313" key="2">
    <source>
        <dbReference type="Ensembl" id="ENSMMDP00005007380.1"/>
    </source>
</evidence>
<feature type="region of interest" description="Disordered" evidence="1">
    <location>
        <begin position="270"/>
        <end position="346"/>
    </location>
</feature>
<evidence type="ECO:0000256" key="1">
    <source>
        <dbReference type="SAM" id="MobiDB-lite"/>
    </source>
</evidence>
<dbReference type="PANTHER" id="PTHR21510">
    <property type="entry name" value="AKNA DOMAIN-CONTAINING PROTEIN"/>
    <property type="match status" value="1"/>
</dbReference>
<evidence type="ECO:0000313" key="3">
    <source>
        <dbReference type="Proteomes" id="UP000472263"/>
    </source>
</evidence>
<name>A0A667WPH0_9TELE</name>
<reference evidence="2" key="1">
    <citation type="submission" date="2019-06" db="EMBL/GenBank/DDBJ databases">
        <authorList>
            <consortium name="Wellcome Sanger Institute Data Sharing"/>
        </authorList>
    </citation>
    <scope>NUCLEOTIDE SEQUENCE [LARGE SCALE GENOMIC DNA]</scope>
</reference>
<feature type="region of interest" description="Disordered" evidence="1">
    <location>
        <begin position="196"/>
        <end position="241"/>
    </location>
</feature>
<accession>A0A667WPH0</accession>
<dbReference type="InParanoid" id="A0A667WPH0"/>
<feature type="region of interest" description="Disordered" evidence="1">
    <location>
        <begin position="1"/>
        <end position="65"/>
    </location>
</feature>
<dbReference type="PANTHER" id="PTHR21510:SF16">
    <property type="entry name" value="PROTEIN AKNAD1"/>
    <property type="match status" value="1"/>
</dbReference>
<protein>
    <submittedName>
        <fullName evidence="2">Uncharacterized protein</fullName>
    </submittedName>
</protein>
<dbReference type="Proteomes" id="UP000472263">
    <property type="component" value="Chromosome 17"/>
</dbReference>
<reference evidence="2" key="2">
    <citation type="submission" date="2025-08" db="UniProtKB">
        <authorList>
            <consortium name="Ensembl"/>
        </authorList>
    </citation>
    <scope>IDENTIFICATION</scope>
</reference>
<dbReference type="InterPro" id="IPR052655">
    <property type="entry name" value="AKNA_Centrosome-Trans_reg"/>
</dbReference>